<sequence length="169" mass="18643">MHFPLTNTNSSSEEEFALENPADVPVYVQILPLAFYSNSSVVLDRLIGRFNISKSINIDLKTLEFKVFRNNVQPVQSSQAFVEGQSRQSVLNLILKPGEKKSVQVRFTPVINKTVSSLLIVRNNLTVIDVITVKGQGANENIKIGGKPPGPGSPLRFKITEGFLKDCSD</sequence>
<dbReference type="InterPro" id="IPR055436">
    <property type="entry name" value="Ig_TMEM131L_4"/>
</dbReference>
<dbReference type="Proteomes" id="UP000228934">
    <property type="component" value="Unassembled WGS sequence"/>
</dbReference>
<dbReference type="GO" id="GO:0016020">
    <property type="term" value="C:membrane"/>
    <property type="evidence" value="ECO:0007669"/>
    <property type="project" value="TreeGrafter"/>
</dbReference>
<keyword evidence="3" id="KW-1185">Reference proteome</keyword>
<name>A0A2G9SCK9_AQUCT</name>
<dbReference type="Pfam" id="PF24499">
    <property type="entry name" value="Ig_TMEM131L_4"/>
    <property type="match status" value="1"/>
</dbReference>
<dbReference type="AlphaFoldDB" id="A0A2G9SCK9"/>
<proteinExistence type="predicted"/>
<dbReference type="PANTHER" id="PTHR22050">
    <property type="entry name" value="RW1 PROTEIN HOMOLOG"/>
    <property type="match status" value="1"/>
</dbReference>
<evidence type="ECO:0000313" key="3">
    <source>
        <dbReference type="Proteomes" id="UP000228934"/>
    </source>
</evidence>
<organism evidence="2 3">
    <name type="scientific">Aquarana catesbeiana</name>
    <name type="common">American bullfrog</name>
    <name type="synonym">Rana catesbeiana</name>
    <dbReference type="NCBI Taxonomy" id="8400"/>
    <lineage>
        <taxon>Eukaryota</taxon>
        <taxon>Metazoa</taxon>
        <taxon>Chordata</taxon>
        <taxon>Craniata</taxon>
        <taxon>Vertebrata</taxon>
        <taxon>Euteleostomi</taxon>
        <taxon>Amphibia</taxon>
        <taxon>Batrachia</taxon>
        <taxon>Anura</taxon>
        <taxon>Neobatrachia</taxon>
        <taxon>Ranoidea</taxon>
        <taxon>Ranidae</taxon>
        <taxon>Aquarana</taxon>
    </lineage>
</organism>
<feature type="domain" description="TMEM131L fourth Ig-like" evidence="1">
    <location>
        <begin position="1"/>
        <end position="138"/>
    </location>
</feature>
<reference evidence="3" key="1">
    <citation type="journal article" date="2017" name="Nat. Commun.">
        <title>The North American bullfrog draft genome provides insight into hormonal regulation of long noncoding RNA.</title>
        <authorList>
            <person name="Hammond S.A."/>
            <person name="Warren R.L."/>
            <person name="Vandervalk B.P."/>
            <person name="Kucuk E."/>
            <person name="Khan H."/>
            <person name="Gibb E.A."/>
            <person name="Pandoh P."/>
            <person name="Kirk H."/>
            <person name="Zhao Y."/>
            <person name="Jones M."/>
            <person name="Mungall A.J."/>
            <person name="Coope R."/>
            <person name="Pleasance S."/>
            <person name="Moore R.A."/>
            <person name="Holt R.A."/>
            <person name="Round J.M."/>
            <person name="Ohora S."/>
            <person name="Walle B.V."/>
            <person name="Veldhoen N."/>
            <person name="Helbing C.C."/>
            <person name="Birol I."/>
        </authorList>
    </citation>
    <scope>NUCLEOTIDE SEQUENCE [LARGE SCALE GENOMIC DNA]</scope>
</reference>
<dbReference type="InterPro" id="IPR039877">
    <property type="entry name" value="TMEM131-like"/>
</dbReference>
<protein>
    <recommendedName>
        <fullName evidence="1">TMEM131L fourth Ig-like domain-containing protein</fullName>
    </recommendedName>
</protein>
<dbReference type="OrthoDB" id="168404at2759"/>
<dbReference type="InterPro" id="IPR013783">
    <property type="entry name" value="Ig-like_fold"/>
</dbReference>
<feature type="non-terminal residue" evidence="2">
    <location>
        <position position="169"/>
    </location>
</feature>
<evidence type="ECO:0000259" key="1">
    <source>
        <dbReference type="Pfam" id="PF24499"/>
    </source>
</evidence>
<gene>
    <name evidence="2" type="ORF">AB205_0142310</name>
</gene>
<dbReference type="Gene3D" id="2.60.40.10">
    <property type="entry name" value="Immunoglobulins"/>
    <property type="match status" value="1"/>
</dbReference>
<accession>A0A2G9SCK9</accession>
<dbReference type="PANTHER" id="PTHR22050:SF1">
    <property type="entry name" value="TRANSMEMBRANE PROTEIN 131"/>
    <property type="match status" value="1"/>
</dbReference>
<dbReference type="EMBL" id="KV924994">
    <property type="protein sequence ID" value="PIO37856.1"/>
    <property type="molecule type" value="Genomic_DNA"/>
</dbReference>
<evidence type="ECO:0000313" key="2">
    <source>
        <dbReference type="EMBL" id="PIO37856.1"/>
    </source>
</evidence>